<dbReference type="PROSITE" id="PS51192">
    <property type="entry name" value="HELICASE_ATP_BIND_1"/>
    <property type="match status" value="1"/>
</dbReference>
<evidence type="ECO:0000313" key="9">
    <source>
        <dbReference type="EMBL" id="KAK8759688.1"/>
    </source>
</evidence>
<dbReference type="Gene3D" id="3.40.50.300">
    <property type="entry name" value="P-loop containing nucleotide triphosphate hydrolases"/>
    <property type="match status" value="2"/>
</dbReference>
<dbReference type="AlphaFoldDB" id="A0AAQ4DB48"/>
<evidence type="ECO:0000256" key="1">
    <source>
        <dbReference type="ARBA" id="ARBA00012552"/>
    </source>
</evidence>
<sequence length="497" mass="55030">MVSKRCCGDHRLNRLPSPSPINHRSPLSVPLEAKLHKPDWNSVDLPPFEKNLYQEHPNTAQQPLAAVRDYRRANWVTITTVGVVPKPVLQLEEANFPKCVVDGVKGLYHGPPGPVEAQCWPVALSGKDLLAVTPASGPRKALAYLLPAIAHIRQQPTWRDGKGPMALVLAPARQLAEQIHQVATQLEPRTRVRSVCIAGGRPKGPQLEDLKTGYGICVATPSRLLHFLEDTEVNLLRCTYLVLDETDRMLRIGLGKDILAIIEHIRPDRQILVFAASWLSDVRAFALPLLRDYIEASFIAPAHCDSHRVECITHVCELNEKEDILMTLLQDFWKEERFKIVVIARASCTIDDLVAKIVGRGLGAVAFYGKKTREEREWILGAFGSGAARILLATPAATHDLILEGVHMVVNFDLAENSIEYRRRMGLAASSGESGAMHTLVSPKDSGHVKHLISFLREANLRIDPELIRMARNGISSRKVLRNCSSVKAIAGNSRSC</sequence>
<keyword evidence="2" id="KW-0547">Nucleotide-binding</keyword>
<dbReference type="EMBL" id="JARKHS020032732">
    <property type="protein sequence ID" value="KAK8759688.1"/>
    <property type="molecule type" value="Genomic_DNA"/>
</dbReference>
<dbReference type="InterPro" id="IPR001650">
    <property type="entry name" value="Helicase_C-like"/>
</dbReference>
<dbReference type="GO" id="GO:0003724">
    <property type="term" value="F:RNA helicase activity"/>
    <property type="evidence" value="ECO:0007669"/>
    <property type="project" value="UniProtKB-EC"/>
</dbReference>
<organism evidence="9 10">
    <name type="scientific">Amblyomma americanum</name>
    <name type="common">Lone star tick</name>
    <dbReference type="NCBI Taxonomy" id="6943"/>
    <lineage>
        <taxon>Eukaryota</taxon>
        <taxon>Metazoa</taxon>
        <taxon>Ecdysozoa</taxon>
        <taxon>Arthropoda</taxon>
        <taxon>Chelicerata</taxon>
        <taxon>Arachnida</taxon>
        <taxon>Acari</taxon>
        <taxon>Parasitiformes</taxon>
        <taxon>Ixodida</taxon>
        <taxon>Ixodoidea</taxon>
        <taxon>Ixodidae</taxon>
        <taxon>Amblyomminae</taxon>
        <taxon>Amblyomma</taxon>
    </lineage>
</organism>
<gene>
    <name evidence="9" type="ORF">V5799_002681</name>
</gene>
<dbReference type="EC" id="3.6.4.13" evidence="1"/>
<dbReference type="GO" id="GO:0016787">
    <property type="term" value="F:hydrolase activity"/>
    <property type="evidence" value="ECO:0007669"/>
    <property type="project" value="UniProtKB-KW"/>
</dbReference>
<name>A0AAQ4DB48_AMBAM</name>
<protein>
    <recommendedName>
        <fullName evidence="1">RNA helicase</fullName>
        <ecNumber evidence="1">3.6.4.13</ecNumber>
    </recommendedName>
</protein>
<keyword evidence="3" id="KW-0378">Hydrolase</keyword>
<reference evidence="9 10" key="1">
    <citation type="journal article" date="2023" name="Arcadia Sci">
        <title>De novo assembly of a long-read Amblyomma americanum tick genome.</title>
        <authorList>
            <person name="Chou S."/>
            <person name="Poskanzer K.E."/>
            <person name="Rollins M."/>
            <person name="Thuy-Boun P.S."/>
        </authorList>
    </citation>
    <scope>NUCLEOTIDE SEQUENCE [LARGE SCALE GENOMIC DNA]</scope>
    <source>
        <strain evidence="9">F_SG_1</strain>
        <tissue evidence="9">Salivary glands</tissue>
    </source>
</reference>
<dbReference type="PROSITE" id="PS51194">
    <property type="entry name" value="HELICASE_CTER"/>
    <property type="match status" value="1"/>
</dbReference>
<evidence type="ECO:0000256" key="2">
    <source>
        <dbReference type="ARBA" id="ARBA00022741"/>
    </source>
</evidence>
<dbReference type="Pfam" id="PF00271">
    <property type="entry name" value="Helicase_C"/>
    <property type="match status" value="1"/>
</dbReference>
<feature type="compositionally biased region" description="Basic and acidic residues" evidence="6">
    <location>
        <begin position="1"/>
        <end position="12"/>
    </location>
</feature>
<keyword evidence="10" id="KW-1185">Reference proteome</keyword>
<evidence type="ECO:0000256" key="4">
    <source>
        <dbReference type="ARBA" id="ARBA00022806"/>
    </source>
</evidence>
<evidence type="ECO:0000256" key="5">
    <source>
        <dbReference type="ARBA" id="ARBA00022840"/>
    </source>
</evidence>
<dbReference type="Pfam" id="PF00270">
    <property type="entry name" value="DEAD"/>
    <property type="match status" value="1"/>
</dbReference>
<dbReference type="GO" id="GO:0005524">
    <property type="term" value="F:ATP binding"/>
    <property type="evidence" value="ECO:0007669"/>
    <property type="project" value="UniProtKB-KW"/>
</dbReference>
<dbReference type="InterPro" id="IPR014001">
    <property type="entry name" value="Helicase_ATP-bd"/>
</dbReference>
<evidence type="ECO:0000256" key="3">
    <source>
        <dbReference type="ARBA" id="ARBA00022801"/>
    </source>
</evidence>
<keyword evidence="4" id="KW-0347">Helicase</keyword>
<keyword evidence="5" id="KW-0067">ATP-binding</keyword>
<evidence type="ECO:0000313" key="10">
    <source>
        <dbReference type="Proteomes" id="UP001321473"/>
    </source>
</evidence>
<feature type="domain" description="Helicase ATP-binding" evidence="7">
    <location>
        <begin position="121"/>
        <end position="296"/>
    </location>
</feature>
<dbReference type="SUPFAM" id="SSF52540">
    <property type="entry name" value="P-loop containing nucleoside triphosphate hydrolases"/>
    <property type="match status" value="2"/>
</dbReference>
<feature type="domain" description="Helicase C-terminal" evidence="8">
    <location>
        <begin position="327"/>
        <end position="471"/>
    </location>
</feature>
<evidence type="ECO:0000256" key="6">
    <source>
        <dbReference type="SAM" id="MobiDB-lite"/>
    </source>
</evidence>
<dbReference type="SMART" id="SM00487">
    <property type="entry name" value="DEXDc"/>
    <property type="match status" value="1"/>
</dbReference>
<feature type="region of interest" description="Disordered" evidence="6">
    <location>
        <begin position="1"/>
        <end position="25"/>
    </location>
</feature>
<proteinExistence type="predicted"/>
<dbReference type="GO" id="GO:0003676">
    <property type="term" value="F:nucleic acid binding"/>
    <property type="evidence" value="ECO:0007669"/>
    <property type="project" value="InterPro"/>
</dbReference>
<dbReference type="InterPro" id="IPR011545">
    <property type="entry name" value="DEAD/DEAH_box_helicase_dom"/>
</dbReference>
<evidence type="ECO:0000259" key="8">
    <source>
        <dbReference type="PROSITE" id="PS51194"/>
    </source>
</evidence>
<dbReference type="Proteomes" id="UP001321473">
    <property type="component" value="Unassembled WGS sequence"/>
</dbReference>
<comment type="caution">
    <text evidence="9">The sequence shown here is derived from an EMBL/GenBank/DDBJ whole genome shotgun (WGS) entry which is preliminary data.</text>
</comment>
<evidence type="ECO:0000259" key="7">
    <source>
        <dbReference type="PROSITE" id="PS51192"/>
    </source>
</evidence>
<accession>A0AAQ4DB48</accession>
<dbReference type="PANTHER" id="PTHR47958">
    <property type="entry name" value="ATP-DEPENDENT RNA HELICASE DBP3"/>
    <property type="match status" value="1"/>
</dbReference>
<dbReference type="InterPro" id="IPR027417">
    <property type="entry name" value="P-loop_NTPase"/>
</dbReference>